<accession>A0A9P6CEI4</accession>
<proteinExistence type="predicted"/>
<comment type="caution">
    <text evidence="2">The sequence shown here is derived from an EMBL/GenBank/DDBJ whole genome shotgun (WGS) entry which is preliminary data.</text>
</comment>
<name>A0A9P6CEI4_9AGAR</name>
<dbReference type="AlphaFoldDB" id="A0A9P6CEI4"/>
<gene>
    <name evidence="2" type="ORF">BDZ94DRAFT_148587</name>
</gene>
<protein>
    <recommendedName>
        <fullName evidence="1">DUF6532 domain-containing protein</fullName>
    </recommendedName>
</protein>
<dbReference type="Pfam" id="PF20149">
    <property type="entry name" value="DUF6532"/>
    <property type="match status" value="1"/>
</dbReference>
<feature type="domain" description="DUF6532" evidence="1">
    <location>
        <begin position="25"/>
        <end position="182"/>
    </location>
</feature>
<dbReference type="EMBL" id="MU150350">
    <property type="protein sequence ID" value="KAF9458064.1"/>
    <property type="molecule type" value="Genomic_DNA"/>
</dbReference>
<sequence>MILNALCQATDTLDQPEIADRIIRDKTYREDLGSQLNIRLGIICSNIHNVANLKIDGHYNFKHCRDRGQRVKDLLAQNTFIYGLNANERVDGALPYQHSAVIATLQEIHKAYCVVHTNRYESSIPDDPIRSKEHEVPIPMVAFAVTMVRAALLHWQTGNFVDMKFNADEHVNTYKYHLQVLEMMKEKPETRKKFHRMMSNLYTATTNRSDNPTAGLHSIQILDLAGMEE</sequence>
<evidence type="ECO:0000313" key="2">
    <source>
        <dbReference type="EMBL" id="KAF9458064.1"/>
    </source>
</evidence>
<reference evidence="2" key="1">
    <citation type="submission" date="2020-11" db="EMBL/GenBank/DDBJ databases">
        <authorList>
            <consortium name="DOE Joint Genome Institute"/>
            <person name="Ahrendt S."/>
            <person name="Riley R."/>
            <person name="Andreopoulos W."/>
            <person name="Labutti K."/>
            <person name="Pangilinan J."/>
            <person name="Ruiz-Duenas F.J."/>
            <person name="Barrasa J.M."/>
            <person name="Sanchez-Garcia M."/>
            <person name="Camarero S."/>
            <person name="Miyauchi S."/>
            <person name="Serrano A."/>
            <person name="Linde D."/>
            <person name="Babiker R."/>
            <person name="Drula E."/>
            <person name="Ayuso-Fernandez I."/>
            <person name="Pacheco R."/>
            <person name="Padilla G."/>
            <person name="Ferreira P."/>
            <person name="Barriuso J."/>
            <person name="Kellner H."/>
            <person name="Castanera R."/>
            <person name="Alfaro M."/>
            <person name="Ramirez L."/>
            <person name="Pisabarro A.G."/>
            <person name="Kuo A."/>
            <person name="Tritt A."/>
            <person name="Lipzen A."/>
            <person name="He G."/>
            <person name="Yan M."/>
            <person name="Ng V."/>
            <person name="Cullen D."/>
            <person name="Martin F."/>
            <person name="Rosso M.-N."/>
            <person name="Henrissat B."/>
            <person name="Hibbett D."/>
            <person name="Martinez A.T."/>
            <person name="Grigoriev I.V."/>
        </authorList>
    </citation>
    <scope>NUCLEOTIDE SEQUENCE</scope>
    <source>
        <strain evidence="2">CBS 247.69</strain>
    </source>
</reference>
<dbReference type="InterPro" id="IPR045341">
    <property type="entry name" value="DUF6532"/>
</dbReference>
<organism evidence="2 3">
    <name type="scientific">Collybia nuda</name>
    <dbReference type="NCBI Taxonomy" id="64659"/>
    <lineage>
        <taxon>Eukaryota</taxon>
        <taxon>Fungi</taxon>
        <taxon>Dikarya</taxon>
        <taxon>Basidiomycota</taxon>
        <taxon>Agaricomycotina</taxon>
        <taxon>Agaricomycetes</taxon>
        <taxon>Agaricomycetidae</taxon>
        <taxon>Agaricales</taxon>
        <taxon>Tricholomatineae</taxon>
        <taxon>Clitocybaceae</taxon>
        <taxon>Collybia</taxon>
    </lineage>
</organism>
<dbReference type="Proteomes" id="UP000807353">
    <property type="component" value="Unassembled WGS sequence"/>
</dbReference>
<keyword evidence="3" id="KW-1185">Reference proteome</keyword>
<dbReference type="OrthoDB" id="3225557at2759"/>
<evidence type="ECO:0000313" key="3">
    <source>
        <dbReference type="Proteomes" id="UP000807353"/>
    </source>
</evidence>
<evidence type="ECO:0000259" key="1">
    <source>
        <dbReference type="Pfam" id="PF20149"/>
    </source>
</evidence>